<name>A0A0H2X3F0_XANC8</name>
<protein>
    <submittedName>
        <fullName evidence="1">Uncharacterized protein</fullName>
    </submittedName>
</protein>
<dbReference type="Proteomes" id="UP000000420">
    <property type="component" value="Chromosome"/>
</dbReference>
<evidence type="ECO:0000313" key="1">
    <source>
        <dbReference type="EMBL" id="AAY47443.1"/>
    </source>
</evidence>
<evidence type="ECO:0000313" key="2">
    <source>
        <dbReference type="Proteomes" id="UP000000420"/>
    </source>
</evidence>
<dbReference type="AlphaFoldDB" id="A0A0H2X3F0"/>
<proteinExistence type="predicted"/>
<accession>A0A0H2X3F0</accession>
<dbReference type="KEGG" id="xcb:XC_0358"/>
<dbReference type="EMBL" id="CP000050">
    <property type="protein sequence ID" value="AAY47443.1"/>
    <property type="molecule type" value="Genomic_DNA"/>
</dbReference>
<reference evidence="1 2" key="1">
    <citation type="journal article" date="2005" name="Genome Res.">
        <title>Comparative and functional genomic analyses of the pathogenicity of phytopathogen Xanthomonas campestris pv. campestris.</title>
        <authorList>
            <person name="Qian W."/>
            <person name="Jia Y."/>
            <person name="Ren S.X."/>
            <person name="He Y.Q."/>
            <person name="Feng J.X."/>
            <person name="Lu L.F."/>
            <person name="Sun Q."/>
            <person name="Ying G."/>
            <person name="Tang D.J."/>
            <person name="Tang H."/>
            <person name="Wu W."/>
            <person name="Hao P."/>
            <person name="Wang L."/>
            <person name="Jiang B.L."/>
            <person name="Zeng S."/>
            <person name="Gu W.Y."/>
            <person name="Lu G."/>
            <person name="Rong L."/>
            <person name="Tian Y."/>
            <person name="Yao Z."/>
            <person name="Fu G."/>
            <person name="Chen B."/>
            <person name="Fang R."/>
            <person name="Qiang B."/>
            <person name="Chen Z."/>
            <person name="Zhao G.P."/>
            <person name="Tang J.L."/>
            <person name="He C."/>
        </authorList>
    </citation>
    <scope>NUCLEOTIDE SEQUENCE [LARGE SCALE GENOMIC DNA]</scope>
    <source>
        <strain evidence="1 2">8004</strain>
    </source>
</reference>
<gene>
    <name evidence="1" type="ordered locus">XC_0358</name>
</gene>
<sequence length="63" mass="6978">MQVQAQEGCLVTAPGYGEDATHAATTPRCMRRLGWHVHQSHAPLDHIAASVARIDMERAKRRS</sequence>
<dbReference type="HOGENOM" id="CLU_2884844_0_0_6"/>
<organism evidence="1 2">
    <name type="scientific">Xanthomonas campestris pv. campestris (strain 8004)</name>
    <dbReference type="NCBI Taxonomy" id="314565"/>
    <lineage>
        <taxon>Bacteria</taxon>
        <taxon>Pseudomonadati</taxon>
        <taxon>Pseudomonadota</taxon>
        <taxon>Gammaproteobacteria</taxon>
        <taxon>Lysobacterales</taxon>
        <taxon>Lysobacteraceae</taxon>
        <taxon>Xanthomonas</taxon>
    </lineage>
</organism>